<name>A0A411PF54_9GAMM</name>
<dbReference type="Pfam" id="PF00903">
    <property type="entry name" value="Glyoxalase"/>
    <property type="match status" value="1"/>
</dbReference>
<dbReference type="RefSeq" id="WP_130597994.1">
    <property type="nucleotide sequence ID" value="NZ_CP036200.1"/>
</dbReference>
<feature type="domain" description="VOC" evidence="1">
    <location>
        <begin position="6"/>
        <end position="117"/>
    </location>
</feature>
<dbReference type="InterPro" id="IPR004360">
    <property type="entry name" value="Glyas_Fos-R_dOase_dom"/>
</dbReference>
<dbReference type="SUPFAM" id="SSF54593">
    <property type="entry name" value="Glyoxalase/Bleomycin resistance protein/Dihydroxybiphenyl dioxygenase"/>
    <property type="match status" value="1"/>
</dbReference>
<dbReference type="KEGG" id="smai:EXU30_04385"/>
<dbReference type="EMBL" id="CP036200">
    <property type="protein sequence ID" value="QBF82020.1"/>
    <property type="molecule type" value="Genomic_DNA"/>
</dbReference>
<gene>
    <name evidence="2" type="ORF">EXU30_04385</name>
</gene>
<dbReference type="Gene3D" id="3.10.180.10">
    <property type="entry name" value="2,3-Dihydroxybiphenyl 1,2-Dioxygenase, domain 1"/>
    <property type="match status" value="1"/>
</dbReference>
<reference evidence="2 3" key="1">
    <citation type="submission" date="2019-02" db="EMBL/GenBank/DDBJ databases">
        <title>Shewanella sp. D4-2 isolated from Dokdo Island.</title>
        <authorList>
            <person name="Baek K."/>
        </authorList>
    </citation>
    <scope>NUCLEOTIDE SEQUENCE [LARGE SCALE GENOMIC DNA]</scope>
    <source>
        <strain evidence="2 3">D4-2</strain>
    </source>
</reference>
<evidence type="ECO:0000259" key="1">
    <source>
        <dbReference type="PROSITE" id="PS51819"/>
    </source>
</evidence>
<sequence>MASLQRIDHIHIYVSNREQAVDWYQQVLGFHVIEALRFWSKDGGPLTIKHGDIHLALFESDANKRTTVAFGVSAEDFLAWQTQLNQHNVVSKEYDHDLSWSIYFSDPFANPFEITTYEYDEVKALKAKLS</sequence>
<organism evidence="2 3">
    <name type="scientific">Shewanella maritima</name>
    <dbReference type="NCBI Taxonomy" id="2520507"/>
    <lineage>
        <taxon>Bacteria</taxon>
        <taxon>Pseudomonadati</taxon>
        <taxon>Pseudomonadota</taxon>
        <taxon>Gammaproteobacteria</taxon>
        <taxon>Alteromonadales</taxon>
        <taxon>Shewanellaceae</taxon>
        <taxon>Shewanella</taxon>
    </lineage>
</organism>
<proteinExistence type="predicted"/>
<dbReference type="InterPro" id="IPR029068">
    <property type="entry name" value="Glyas_Bleomycin-R_OHBP_Dase"/>
</dbReference>
<keyword evidence="3" id="KW-1185">Reference proteome</keyword>
<protein>
    <submittedName>
        <fullName evidence="2">VOC family protein</fullName>
    </submittedName>
</protein>
<accession>A0A411PF54</accession>
<dbReference type="InterPro" id="IPR037523">
    <property type="entry name" value="VOC_core"/>
</dbReference>
<dbReference type="OrthoDB" id="9795618at2"/>
<dbReference type="AlphaFoldDB" id="A0A411PF54"/>
<evidence type="ECO:0000313" key="2">
    <source>
        <dbReference type="EMBL" id="QBF82020.1"/>
    </source>
</evidence>
<dbReference type="PROSITE" id="PS51819">
    <property type="entry name" value="VOC"/>
    <property type="match status" value="1"/>
</dbReference>
<evidence type="ECO:0000313" key="3">
    <source>
        <dbReference type="Proteomes" id="UP000291106"/>
    </source>
</evidence>
<dbReference type="Proteomes" id="UP000291106">
    <property type="component" value="Chromosome"/>
</dbReference>